<sequence>MTMKYIVLSLSIILLYSCSKQEPINDIKKLVFNEDVNPNIFNTLTYKFIPLETNDSCLFSEIREIKIVDNKIYIIDDKRSKLLVFDISGKFITQIGNLGNGPGEYVAPSNFNIDKEKQIITIADVGLSKLLYYDLNNYQYINSLKAFYFSNCSWLSDGNIAWAKENCYDSGKRDPHYVKITDSNLNTINLLYPTDFKPEYLMVAGSFFYTFNQNSFLNLPFIPTIYKITPQKITPVYELDFGKQKFASMEWLKREAEKNYYGTISKTEYISAQTIKETDDYICVVYYAQGLNAYIGFYNKKNGESFKLKGSDFARYTNLHGLSQVKGTYDNYFVFMIQSSILTTYNSYPSELKPVVEKIKEDDNPIICLLKFK</sequence>
<dbReference type="PROSITE" id="PS51257">
    <property type="entry name" value="PROKAR_LIPOPROTEIN"/>
    <property type="match status" value="1"/>
</dbReference>
<evidence type="ECO:0008006" key="3">
    <source>
        <dbReference type="Google" id="ProtNLM"/>
    </source>
</evidence>
<accession>A0ABR6KHU2</accession>
<dbReference type="EMBL" id="JACHOC010000002">
    <property type="protein sequence ID" value="MBB4621025.1"/>
    <property type="molecule type" value="Genomic_DNA"/>
</dbReference>
<evidence type="ECO:0000313" key="1">
    <source>
        <dbReference type="EMBL" id="MBB4621025.1"/>
    </source>
</evidence>
<comment type="caution">
    <text evidence="1">The sequence shown here is derived from an EMBL/GenBank/DDBJ whole genome shotgun (WGS) entry which is preliminary data.</text>
</comment>
<keyword evidence="2" id="KW-1185">Reference proteome</keyword>
<dbReference type="Gene3D" id="2.120.10.30">
    <property type="entry name" value="TolB, C-terminal domain"/>
    <property type="match status" value="1"/>
</dbReference>
<dbReference type="RefSeq" id="WP_122376130.1">
    <property type="nucleotide sequence ID" value="NZ_BMPB01000003.1"/>
</dbReference>
<reference evidence="1 2" key="1">
    <citation type="submission" date="2020-08" db="EMBL/GenBank/DDBJ databases">
        <title>Genomic Encyclopedia of Type Strains, Phase IV (KMG-IV): sequencing the most valuable type-strain genomes for metagenomic binning, comparative biology and taxonomic classification.</title>
        <authorList>
            <person name="Goeker M."/>
        </authorList>
    </citation>
    <scope>NUCLEOTIDE SEQUENCE [LARGE SCALE GENOMIC DNA]</scope>
    <source>
        <strain evidence="1 2">DSM 102983</strain>
    </source>
</reference>
<protein>
    <recommendedName>
        <fullName evidence="3">6-bladed beta-propeller</fullName>
    </recommendedName>
</protein>
<dbReference type="InterPro" id="IPR011042">
    <property type="entry name" value="6-blade_b-propeller_TolB-like"/>
</dbReference>
<name>A0ABR6KHU2_9BACT</name>
<gene>
    <name evidence="1" type="ORF">GGQ57_000919</name>
</gene>
<dbReference type="Pfam" id="PF17170">
    <property type="entry name" value="DUF5128"/>
    <property type="match status" value="1"/>
</dbReference>
<proteinExistence type="predicted"/>
<organism evidence="1 2">
    <name type="scientific">Parabacteroides faecis</name>
    <dbReference type="NCBI Taxonomy" id="1217282"/>
    <lineage>
        <taxon>Bacteria</taxon>
        <taxon>Pseudomonadati</taxon>
        <taxon>Bacteroidota</taxon>
        <taxon>Bacteroidia</taxon>
        <taxon>Bacteroidales</taxon>
        <taxon>Tannerellaceae</taxon>
        <taxon>Parabacteroides</taxon>
    </lineage>
</organism>
<evidence type="ECO:0000313" key="2">
    <source>
        <dbReference type="Proteomes" id="UP000533637"/>
    </source>
</evidence>
<dbReference type="SUPFAM" id="SSF63825">
    <property type="entry name" value="YWTD domain"/>
    <property type="match status" value="1"/>
</dbReference>
<dbReference type="Proteomes" id="UP000533637">
    <property type="component" value="Unassembled WGS sequence"/>
</dbReference>